<dbReference type="RefSeq" id="WP_008537762.1">
    <property type="nucleotide sequence ID" value="NZ_JH601090.1"/>
</dbReference>
<dbReference type="Proteomes" id="UP000005963">
    <property type="component" value="Unassembled WGS sequence"/>
</dbReference>
<accession>A0ABP2NLX2</accession>
<gene>
    <name evidence="2" type="ORF">HMPREF9454_00543</name>
</gene>
<comment type="caution">
    <text evidence="2">The sequence shown here is derived from an EMBL/GenBank/DDBJ whole genome shotgun (WGS) entry which is preliminary data.</text>
</comment>
<keyword evidence="1" id="KW-0175">Coiled coil</keyword>
<keyword evidence="3" id="KW-1185">Reference proteome</keyword>
<evidence type="ECO:0000313" key="3">
    <source>
        <dbReference type="Proteomes" id="UP000005963"/>
    </source>
</evidence>
<reference evidence="2 3" key="1">
    <citation type="submission" date="2012-01" db="EMBL/GenBank/DDBJ databases">
        <title>The Genome Sequence of Megamonas funiformis YIT 11815.</title>
        <authorList>
            <consortium name="The Broad Institute Genome Sequencing Platform"/>
            <person name="Earl A."/>
            <person name="Ward D."/>
            <person name="Feldgarden M."/>
            <person name="Gevers D."/>
            <person name="Morotomi M."/>
            <person name="Young S.K."/>
            <person name="Zeng Q."/>
            <person name="Gargeya S."/>
            <person name="Fitzgerald M."/>
            <person name="Haas B."/>
            <person name="Abouelleil A."/>
            <person name="Alvarado L."/>
            <person name="Arachchi H.M."/>
            <person name="Berlin A."/>
            <person name="Chapman S.B."/>
            <person name="Gearin G."/>
            <person name="Goldberg J."/>
            <person name="Griggs A."/>
            <person name="Gujja S."/>
            <person name="Hansen M."/>
            <person name="Heiman D."/>
            <person name="Howarth C."/>
            <person name="Larimer J."/>
            <person name="Lui A."/>
            <person name="MacDonald P.J.P."/>
            <person name="McCowen C."/>
            <person name="Montmayeur A."/>
            <person name="Murphy C."/>
            <person name="Neiman D."/>
            <person name="Pearson M."/>
            <person name="Priest M."/>
            <person name="Roberts A."/>
            <person name="Saif S."/>
            <person name="Shea T."/>
            <person name="Sisk P."/>
            <person name="Stolte C."/>
            <person name="Sykes S."/>
            <person name="Wortman J."/>
            <person name="Nusbaum C."/>
            <person name="Birren B."/>
        </authorList>
    </citation>
    <scope>NUCLEOTIDE SEQUENCE [LARGE SCALE GENOMIC DNA]</scope>
    <source>
        <strain evidence="2 3">YIT 11815</strain>
    </source>
</reference>
<feature type="coiled-coil region" evidence="1">
    <location>
        <begin position="280"/>
        <end position="351"/>
    </location>
</feature>
<protein>
    <submittedName>
        <fullName evidence="2">Uncharacterized protein</fullName>
    </submittedName>
</protein>
<dbReference type="GeneID" id="62778750"/>
<evidence type="ECO:0000256" key="1">
    <source>
        <dbReference type="SAM" id="Coils"/>
    </source>
</evidence>
<name>A0ABP2NLX2_9FIRM</name>
<organism evidence="2 3">
    <name type="scientific">Megamonas funiformis YIT 11815</name>
    <dbReference type="NCBI Taxonomy" id="742816"/>
    <lineage>
        <taxon>Bacteria</taxon>
        <taxon>Bacillati</taxon>
        <taxon>Bacillota</taxon>
        <taxon>Negativicutes</taxon>
        <taxon>Selenomonadales</taxon>
        <taxon>Selenomonadaceae</taxon>
        <taxon>Megamonas</taxon>
    </lineage>
</organism>
<evidence type="ECO:0000313" key="2">
    <source>
        <dbReference type="EMBL" id="EHR38738.1"/>
    </source>
</evidence>
<sequence length="643" mass="71727">MAGNYNSTGQDWYQQRLNQIASMMSMQNSDPNYLLGSLIGDTLRKPFQNWLDNKVLPTITGSGNNDNNKQALSLKEELLNTPITGYDINTAAQANNQNMDLSRLGQQQEQPQTQAQINENNNNLTNQAVMQEAQKDNGSLSGNNIMSDLGQNVVNNAISNVFGIPSFYQASSLKTGGEANSYNGQSIEQMLYQQIIDAKNKYASAQQNGDTQGMKQAQQQANGARQLADLYGIKLDVAGEENTVEEVQNRLNKVQNFNEPTYDDIKMQLLNGVLQSKQDYANAQQNNNTEDMQNANMRAEAVRQLADENGISIPEAGSDVSLENLTRMIQGEQAQQNAKKQQEETERINNLTPQELLNQPDITVSPNIFYQRAYQSLSDKGIPEYRARQKASDMAMQYEAKYMNNLQNVMNTTGVNPDGSLTNMGIALLSQATLANNPEMAQLYANQFASPREQWGFARDIDKANLQQKFNQENINTKYNQDIDMLARKTAAQKDVNSFNTGLQLQIRNQSEQNEKIARMNAAQQLVSAGVWDQGQGLLYVLTGKMPDSDNNSSSDKAPAWSRPLAEGFSKAKGTLDAEDIDDFKNEVAKYLPEMDEEDSTYANSMILALEGRRELEAGYTDMAEKYFSGIPDKYKKELIPGY</sequence>
<dbReference type="EMBL" id="ADMB01000024">
    <property type="protein sequence ID" value="EHR38738.1"/>
    <property type="molecule type" value="Genomic_DNA"/>
</dbReference>
<proteinExistence type="predicted"/>